<evidence type="ECO:0000313" key="1">
    <source>
        <dbReference type="EMBL" id="MPN38555.1"/>
    </source>
</evidence>
<accession>A0A645HHP2</accession>
<gene>
    <name evidence="1" type="ORF">SDC9_186079</name>
</gene>
<dbReference type="EMBL" id="VSSQ01093862">
    <property type="protein sequence ID" value="MPN38555.1"/>
    <property type="molecule type" value="Genomic_DNA"/>
</dbReference>
<dbReference type="AlphaFoldDB" id="A0A645HHP2"/>
<name>A0A645HHP2_9ZZZZ</name>
<dbReference type="PROSITE" id="PS51257">
    <property type="entry name" value="PROKAR_LIPOPROTEIN"/>
    <property type="match status" value="1"/>
</dbReference>
<sequence>MKTFGKLIFLLLIATGIYSCKCNKMVEKTQPDQAVKVIKAGPGEETIAAVIPYTVDTVWVENLSLHADISYTGEKTDVEFSLVFNGMWLKSMPPKANLVIVSDVASAQGKKTVKQHLVFDLTPLASGNTVFEVYVKGYKQGLRIGEE</sequence>
<comment type="caution">
    <text evidence="1">The sequence shown here is derived from an EMBL/GenBank/DDBJ whole genome shotgun (WGS) entry which is preliminary data.</text>
</comment>
<protein>
    <submittedName>
        <fullName evidence="1">Uncharacterized protein</fullName>
    </submittedName>
</protein>
<organism evidence="1">
    <name type="scientific">bioreactor metagenome</name>
    <dbReference type="NCBI Taxonomy" id="1076179"/>
    <lineage>
        <taxon>unclassified sequences</taxon>
        <taxon>metagenomes</taxon>
        <taxon>ecological metagenomes</taxon>
    </lineage>
</organism>
<proteinExistence type="predicted"/>
<reference evidence="1" key="1">
    <citation type="submission" date="2019-08" db="EMBL/GenBank/DDBJ databases">
        <authorList>
            <person name="Kucharzyk K."/>
            <person name="Murdoch R.W."/>
            <person name="Higgins S."/>
            <person name="Loffler F."/>
        </authorList>
    </citation>
    <scope>NUCLEOTIDE SEQUENCE</scope>
</reference>